<name>A0A1V6SXI3_9EURO</name>
<dbReference type="Pfam" id="PF11374">
    <property type="entry name" value="DUF3176"/>
    <property type="match status" value="1"/>
</dbReference>
<sequence>MQTFDSASRGPFGSMMMLFQNRISLASFGAVVIILSLAFDPFVQQIVTYPTRLAPTSEAPAVTKRLMAFVPSASAVQWDIAYASGIWADDNVFHPSCPSGNCIWPQFRSVGTCSQCAVFHASCQIDLPFRKSPNFTVEVFIEELPTSNLSSMVVFPRHLTWTVRGLQTHTPEYANNLTFAGTANPFLVLASANMEYNSTGIPPEDPIKALKITNITECSIALCLADYNGSVNNGVVETKISGVDFGHSFPRNFTVTLSTEPPKATTDILPCWRPTISPQNASFDMDIILNSSHGRQAAKPWSAILSSSEFEFCGINFVLPSRAFLEGTIQLFILAMGLGPFAVDPTAQRIASIGLEAVMSNGSSSLNKMALRADGEDVKGTAYSIQVFVEVQWPWLILPGLLLLFGVCVFALTILSSKRHSTPVWKSSVLALIYHGLSGDVVDDFDHSTASKMESRAEITSVRLQMPDGKRDLMLRQERALPD</sequence>
<evidence type="ECO:0000256" key="1">
    <source>
        <dbReference type="SAM" id="Phobius"/>
    </source>
</evidence>
<dbReference type="Proteomes" id="UP000191285">
    <property type="component" value="Unassembled WGS sequence"/>
</dbReference>
<proteinExistence type="predicted"/>
<keyword evidence="1" id="KW-0472">Membrane</keyword>
<evidence type="ECO:0000313" key="3">
    <source>
        <dbReference type="Proteomes" id="UP000191285"/>
    </source>
</evidence>
<gene>
    <name evidence="2" type="ORF">PENSTE_c018G06054</name>
</gene>
<protein>
    <recommendedName>
        <fullName evidence="4">Transmembrane protein</fullName>
    </recommendedName>
</protein>
<dbReference type="OrthoDB" id="5376804at2759"/>
<dbReference type="PANTHER" id="PTHR35394">
    <property type="entry name" value="DUF3176 DOMAIN-CONTAINING PROTEIN"/>
    <property type="match status" value="1"/>
</dbReference>
<evidence type="ECO:0008006" key="4">
    <source>
        <dbReference type="Google" id="ProtNLM"/>
    </source>
</evidence>
<dbReference type="EMBL" id="MLKD01000018">
    <property type="protein sequence ID" value="OQE18293.1"/>
    <property type="molecule type" value="Genomic_DNA"/>
</dbReference>
<dbReference type="STRING" id="303698.A0A1V6SXI3"/>
<keyword evidence="3" id="KW-1185">Reference proteome</keyword>
<organism evidence="2 3">
    <name type="scientific">Penicillium steckii</name>
    <dbReference type="NCBI Taxonomy" id="303698"/>
    <lineage>
        <taxon>Eukaryota</taxon>
        <taxon>Fungi</taxon>
        <taxon>Dikarya</taxon>
        <taxon>Ascomycota</taxon>
        <taxon>Pezizomycotina</taxon>
        <taxon>Eurotiomycetes</taxon>
        <taxon>Eurotiomycetidae</taxon>
        <taxon>Eurotiales</taxon>
        <taxon>Aspergillaceae</taxon>
        <taxon>Penicillium</taxon>
    </lineage>
</organism>
<feature type="transmembrane region" description="Helical" evidence="1">
    <location>
        <begin position="393"/>
        <end position="415"/>
    </location>
</feature>
<dbReference type="AlphaFoldDB" id="A0A1V6SXI3"/>
<evidence type="ECO:0000313" key="2">
    <source>
        <dbReference type="EMBL" id="OQE18293.1"/>
    </source>
</evidence>
<comment type="caution">
    <text evidence="2">The sequence shown here is derived from an EMBL/GenBank/DDBJ whole genome shotgun (WGS) entry which is preliminary data.</text>
</comment>
<dbReference type="InterPro" id="IPR021514">
    <property type="entry name" value="DUF3176"/>
</dbReference>
<reference evidence="3" key="1">
    <citation type="journal article" date="2017" name="Nat. Microbiol.">
        <title>Global analysis of biosynthetic gene clusters reveals vast potential of secondary metabolite production in Penicillium species.</title>
        <authorList>
            <person name="Nielsen J.C."/>
            <person name="Grijseels S."/>
            <person name="Prigent S."/>
            <person name="Ji B."/>
            <person name="Dainat J."/>
            <person name="Nielsen K.F."/>
            <person name="Frisvad J.C."/>
            <person name="Workman M."/>
            <person name="Nielsen J."/>
        </authorList>
    </citation>
    <scope>NUCLEOTIDE SEQUENCE [LARGE SCALE GENOMIC DNA]</scope>
    <source>
        <strain evidence="3">IBT 24891</strain>
    </source>
</reference>
<keyword evidence="1" id="KW-0812">Transmembrane</keyword>
<keyword evidence="1" id="KW-1133">Transmembrane helix</keyword>
<dbReference type="PANTHER" id="PTHR35394:SF5">
    <property type="entry name" value="DUF3176 DOMAIN-CONTAINING PROTEIN"/>
    <property type="match status" value="1"/>
</dbReference>
<accession>A0A1V6SXI3</accession>